<protein>
    <submittedName>
        <fullName evidence="2">Uncharacterized protein</fullName>
    </submittedName>
</protein>
<organism evidence="2 3">
    <name type="scientific">Achromobacter piechaudii ATCC 43553</name>
    <dbReference type="NCBI Taxonomy" id="742159"/>
    <lineage>
        <taxon>Bacteria</taxon>
        <taxon>Pseudomonadati</taxon>
        <taxon>Pseudomonadota</taxon>
        <taxon>Betaproteobacteria</taxon>
        <taxon>Burkholderiales</taxon>
        <taxon>Alcaligenaceae</taxon>
        <taxon>Achromobacter</taxon>
    </lineage>
</organism>
<feature type="region of interest" description="Disordered" evidence="1">
    <location>
        <begin position="54"/>
        <end position="87"/>
    </location>
</feature>
<dbReference type="AlphaFoldDB" id="D4XII8"/>
<name>D4XII8_9BURK</name>
<accession>D4XII8</accession>
<gene>
    <name evidence="2" type="ORF">HMPREF0004_5285</name>
</gene>
<comment type="caution">
    <text evidence="2">The sequence shown here is derived from an EMBL/GenBank/DDBJ whole genome shotgun (WGS) entry which is preliminary data.</text>
</comment>
<dbReference type="Proteomes" id="UP000004510">
    <property type="component" value="Unassembled WGS sequence"/>
</dbReference>
<dbReference type="HOGENOM" id="CLU_2476244_0_0_4"/>
<sequence>MPARCPTDAGAVFFAGKQQENHMKTSKQPAIAGQSRDDGIQALTQQEIQLVSGGAGPNRFMGGAPQARNLSAVSSQARPAGKTLYTS</sequence>
<evidence type="ECO:0000313" key="2">
    <source>
        <dbReference type="EMBL" id="EFF73356.1"/>
    </source>
</evidence>
<feature type="compositionally biased region" description="Polar residues" evidence="1">
    <location>
        <begin position="68"/>
        <end position="77"/>
    </location>
</feature>
<dbReference type="PATRIC" id="fig|742159.3.peg.767"/>
<evidence type="ECO:0000256" key="1">
    <source>
        <dbReference type="SAM" id="MobiDB-lite"/>
    </source>
</evidence>
<evidence type="ECO:0000313" key="3">
    <source>
        <dbReference type="Proteomes" id="UP000004510"/>
    </source>
</evidence>
<dbReference type="EMBL" id="ADMS01000120">
    <property type="protein sequence ID" value="EFF73356.1"/>
    <property type="molecule type" value="Genomic_DNA"/>
</dbReference>
<proteinExistence type="predicted"/>
<reference evidence="3" key="1">
    <citation type="submission" date="2010-03" db="EMBL/GenBank/DDBJ databases">
        <title>Complete sequence of Mobiluncus curtisii ATCC 43063.</title>
        <authorList>
            <person name="Muzny D."/>
            <person name="Qin X."/>
            <person name="Deng J."/>
            <person name="Jiang H."/>
            <person name="Liu Y."/>
            <person name="Qu J."/>
            <person name="Song X.-Z."/>
            <person name="Zhang L."/>
            <person name="Thornton R."/>
            <person name="Coyle M."/>
            <person name="Francisco L."/>
            <person name="Jackson L."/>
            <person name="Javaid M."/>
            <person name="Korchina V."/>
            <person name="Kovar C."/>
            <person name="Mata R."/>
            <person name="Mathew T."/>
            <person name="Ngo R."/>
            <person name="Nguyen L."/>
            <person name="Nguyen N."/>
            <person name="Okwuonu G."/>
            <person name="Ongeri F."/>
            <person name="Pham C."/>
            <person name="Simmons D."/>
            <person name="Wilczek-Boney K."/>
            <person name="Hale W."/>
            <person name="Jakkamsetti A."/>
            <person name="Pham P."/>
            <person name="Ruth R."/>
            <person name="San Lucas F."/>
            <person name="Warren J."/>
            <person name="Zhang J."/>
            <person name="Zhao Z."/>
            <person name="Zhou C."/>
            <person name="Zhu D."/>
            <person name="Lee S."/>
            <person name="Bess C."/>
            <person name="Blankenburg K."/>
            <person name="Forbes L."/>
            <person name="Fu Q."/>
            <person name="Gubbala S."/>
            <person name="Hirani K."/>
            <person name="Jayaseelan J.C."/>
            <person name="Lara F."/>
            <person name="Munidasa M."/>
            <person name="Palculict T."/>
            <person name="Patil S."/>
            <person name="Pu L.-L."/>
            <person name="Saada N."/>
            <person name="Tang L."/>
            <person name="Weissenberger G."/>
            <person name="Zhu Y."/>
            <person name="Hemphill L."/>
            <person name="Shang Y."/>
            <person name="Youmans B."/>
            <person name="Ayvaz T."/>
            <person name="Ross M."/>
            <person name="Santibanez J."/>
            <person name="Aqrawi P."/>
            <person name="Gross S."/>
            <person name="Joshi V."/>
            <person name="Fowler G."/>
            <person name="Nazareth L."/>
            <person name="Reid J."/>
            <person name="Worley K."/>
            <person name="Petrosino J."/>
            <person name="Highlander S."/>
            <person name="Gibbs R."/>
            <person name="Gibbs R."/>
        </authorList>
    </citation>
    <scope>NUCLEOTIDE SEQUENCE [LARGE SCALE GENOMIC DNA]</scope>
    <source>
        <strain evidence="3">ATCC 43553</strain>
    </source>
</reference>